<evidence type="ECO:0000259" key="7">
    <source>
        <dbReference type="Pfam" id="PF05154"/>
    </source>
</evidence>
<reference evidence="8" key="1">
    <citation type="submission" date="2024-05" db="EMBL/GenBank/DDBJ databases">
        <title>Draft genome assemblies of 36 bacteria isolated from hibernating arctic ground squirrels.</title>
        <authorList>
            <person name="McKee H."/>
            <person name="Mullen L."/>
            <person name="Drown D.M."/>
            <person name="Duddleston K.N."/>
        </authorList>
    </citation>
    <scope>NUCLEOTIDE SEQUENCE</scope>
    <source>
        <strain evidence="8">AR004</strain>
    </source>
</reference>
<evidence type="ECO:0000256" key="3">
    <source>
        <dbReference type="ARBA" id="ARBA00022989"/>
    </source>
</evidence>
<feature type="transmembrane region" description="Helical" evidence="6">
    <location>
        <begin position="66"/>
        <end position="85"/>
    </location>
</feature>
<protein>
    <submittedName>
        <fullName evidence="8">TM2 domain-containing protein</fullName>
    </submittedName>
</protein>
<evidence type="ECO:0000256" key="5">
    <source>
        <dbReference type="SAM" id="MobiDB-lite"/>
    </source>
</evidence>
<feature type="transmembrane region" description="Helical" evidence="6">
    <location>
        <begin position="91"/>
        <end position="115"/>
    </location>
</feature>
<evidence type="ECO:0000256" key="2">
    <source>
        <dbReference type="ARBA" id="ARBA00022692"/>
    </source>
</evidence>
<proteinExistence type="predicted"/>
<dbReference type="GO" id="GO:0016020">
    <property type="term" value="C:membrane"/>
    <property type="evidence" value="ECO:0007669"/>
    <property type="project" value="UniProtKB-SubCell"/>
</dbReference>
<keyword evidence="3 6" id="KW-1133">Transmembrane helix</keyword>
<evidence type="ECO:0000256" key="6">
    <source>
        <dbReference type="SAM" id="Phobius"/>
    </source>
</evidence>
<dbReference type="InterPro" id="IPR007829">
    <property type="entry name" value="TM2"/>
</dbReference>
<evidence type="ECO:0000313" key="8">
    <source>
        <dbReference type="EMBL" id="XCP82668.1"/>
    </source>
</evidence>
<feature type="region of interest" description="Disordered" evidence="5">
    <location>
        <begin position="1"/>
        <end position="21"/>
    </location>
</feature>
<keyword evidence="4 6" id="KW-0472">Membrane</keyword>
<evidence type="ECO:0000256" key="1">
    <source>
        <dbReference type="ARBA" id="ARBA00004141"/>
    </source>
</evidence>
<gene>
    <name evidence="8" type="ORF">ABXS69_01780</name>
</gene>
<sequence>MSDPNAFAGDATLAEGPGPGARQSAPYLGTGAYPAQGYQALASQGPYAGQPMAPQVAYGHNQKSKVAAGLLGIFLGALGIHNFYLGHTGKAIAQLLITILSIGIFSFISGIWGLIEGILILCSVPGARPWGVDAQGVPLSN</sequence>
<dbReference type="RefSeq" id="WP_366180905.1">
    <property type="nucleotide sequence ID" value="NZ_CP159989.1"/>
</dbReference>
<feature type="domain" description="TM2" evidence="7">
    <location>
        <begin position="61"/>
        <end position="111"/>
    </location>
</feature>
<comment type="subcellular location">
    <subcellularLocation>
        <location evidence="1">Membrane</location>
        <topology evidence="1">Multi-pass membrane protein</topology>
    </subcellularLocation>
</comment>
<dbReference type="AlphaFoldDB" id="A0AAU8N5G0"/>
<dbReference type="EMBL" id="CP159989">
    <property type="protein sequence ID" value="XCP82668.1"/>
    <property type="molecule type" value="Genomic_DNA"/>
</dbReference>
<evidence type="ECO:0000256" key="4">
    <source>
        <dbReference type="ARBA" id="ARBA00023136"/>
    </source>
</evidence>
<keyword evidence="2 6" id="KW-0812">Transmembrane</keyword>
<dbReference type="Pfam" id="PF05154">
    <property type="entry name" value="TM2"/>
    <property type="match status" value="1"/>
</dbReference>
<name>A0AAU8N5G0_9ACTO</name>
<accession>A0AAU8N5G0</accession>
<organism evidence="8">
    <name type="scientific">Actinomyces timonensis</name>
    <dbReference type="NCBI Taxonomy" id="1288391"/>
    <lineage>
        <taxon>Bacteria</taxon>
        <taxon>Bacillati</taxon>
        <taxon>Actinomycetota</taxon>
        <taxon>Actinomycetes</taxon>
        <taxon>Actinomycetales</taxon>
        <taxon>Actinomycetaceae</taxon>
        <taxon>Actinomyces</taxon>
    </lineage>
</organism>